<comment type="similarity">
    <text evidence="9 10">Belongs to the thiamine-phosphate synthase family.</text>
</comment>
<dbReference type="Proteomes" id="UP000316473">
    <property type="component" value="Chromosome"/>
</dbReference>
<feature type="binding site" evidence="9">
    <location>
        <begin position="130"/>
        <end position="132"/>
    </location>
    <ligand>
        <name>2-[(2R,5Z)-2-carboxy-4-methylthiazol-5(2H)-ylidene]ethyl phosphate</name>
        <dbReference type="ChEBI" id="CHEBI:62899"/>
    </ligand>
</feature>
<evidence type="ECO:0000256" key="3">
    <source>
        <dbReference type="ARBA" id="ARBA00022723"/>
    </source>
</evidence>
<evidence type="ECO:0000256" key="10">
    <source>
        <dbReference type="RuleBase" id="RU003826"/>
    </source>
</evidence>
<evidence type="ECO:0000256" key="11">
    <source>
        <dbReference type="RuleBase" id="RU004253"/>
    </source>
</evidence>
<feature type="binding site" evidence="9">
    <location>
        <position position="85"/>
    </location>
    <ligand>
        <name>Mg(2+)</name>
        <dbReference type="ChEBI" id="CHEBI:18420"/>
    </ligand>
</feature>
<comment type="caution">
    <text evidence="9">Lacks conserved residue(s) required for the propagation of feature annotation.</text>
</comment>
<feature type="domain" description="Thiamine phosphate synthase/TenI" evidence="12">
    <location>
        <begin position="4"/>
        <end position="183"/>
    </location>
</feature>
<dbReference type="KEGG" id="nst:Nstercoris_01528"/>
<evidence type="ECO:0000256" key="7">
    <source>
        <dbReference type="ARBA" id="ARBA00047851"/>
    </source>
</evidence>
<dbReference type="InterPro" id="IPR013785">
    <property type="entry name" value="Aldolase_TIM"/>
</dbReference>
<feature type="binding site" evidence="9">
    <location>
        <begin position="33"/>
        <end position="37"/>
    </location>
    <ligand>
        <name>4-amino-2-methyl-5-(diphosphooxymethyl)pyrimidine</name>
        <dbReference type="ChEBI" id="CHEBI:57841"/>
    </ligand>
</feature>
<dbReference type="InterPro" id="IPR034291">
    <property type="entry name" value="TMP_synthase"/>
</dbReference>
<keyword evidence="5 9" id="KW-0784">Thiamine biosynthesis</keyword>
<feature type="binding site" evidence="9">
    <location>
        <position position="133"/>
    </location>
    <ligand>
        <name>4-amino-2-methyl-5-(diphosphooxymethyl)pyrimidine</name>
        <dbReference type="ChEBI" id="CHEBI:57841"/>
    </ligand>
</feature>
<dbReference type="AlphaFoldDB" id="A0A4Y1YMC8"/>
<keyword evidence="3 9" id="KW-0479">Metal-binding</keyword>
<evidence type="ECO:0000256" key="6">
    <source>
        <dbReference type="ARBA" id="ARBA00047334"/>
    </source>
</evidence>
<reference evidence="13 14" key="1">
    <citation type="submission" date="2019-06" db="EMBL/GenBank/DDBJ databases">
        <title>Nitrosomonas stercoris KYUHI-S whole genome shotgun sequence.</title>
        <authorList>
            <person name="Nakagawa T."/>
            <person name="Tsuchiya Y."/>
            <person name="Takahashi R."/>
        </authorList>
    </citation>
    <scope>NUCLEOTIDE SEQUENCE [LARGE SCALE GENOMIC DNA]</scope>
    <source>
        <strain evidence="13 14">KYUHI-S</strain>
    </source>
</reference>
<evidence type="ECO:0000256" key="4">
    <source>
        <dbReference type="ARBA" id="ARBA00022842"/>
    </source>
</evidence>
<feature type="binding site" evidence="9">
    <location>
        <position position="66"/>
    </location>
    <ligand>
        <name>Mg(2+)</name>
        <dbReference type="ChEBI" id="CHEBI:18420"/>
    </ligand>
</feature>
<dbReference type="Gene3D" id="3.20.20.70">
    <property type="entry name" value="Aldolase class I"/>
    <property type="match status" value="1"/>
</dbReference>
<keyword evidence="2 9" id="KW-0808">Transferase</keyword>
<dbReference type="EMBL" id="AP019755">
    <property type="protein sequence ID" value="BBL35266.1"/>
    <property type="molecule type" value="Genomic_DNA"/>
</dbReference>
<dbReference type="GO" id="GO:0004789">
    <property type="term" value="F:thiamine-phosphate diphosphorylase activity"/>
    <property type="evidence" value="ECO:0007669"/>
    <property type="project" value="UniProtKB-UniRule"/>
</dbReference>
<comment type="cofactor">
    <cofactor evidence="9">
        <name>Mg(2+)</name>
        <dbReference type="ChEBI" id="CHEBI:18420"/>
    </cofactor>
    <text evidence="9">Binds 1 Mg(2+) ion per subunit.</text>
</comment>
<proteinExistence type="inferred from homology"/>
<comment type="catalytic activity">
    <reaction evidence="7 9 10">
        <text>2-(2-carboxy-4-methylthiazol-5-yl)ethyl phosphate + 4-amino-2-methyl-5-(diphosphooxymethyl)pyrimidine + 2 H(+) = thiamine phosphate + CO2 + diphosphate</text>
        <dbReference type="Rhea" id="RHEA:47848"/>
        <dbReference type="ChEBI" id="CHEBI:15378"/>
        <dbReference type="ChEBI" id="CHEBI:16526"/>
        <dbReference type="ChEBI" id="CHEBI:33019"/>
        <dbReference type="ChEBI" id="CHEBI:37575"/>
        <dbReference type="ChEBI" id="CHEBI:57841"/>
        <dbReference type="ChEBI" id="CHEBI:62890"/>
        <dbReference type="EC" id="2.5.1.3"/>
    </reaction>
</comment>
<comment type="catalytic activity">
    <reaction evidence="6 9 10">
        <text>4-methyl-5-(2-phosphooxyethyl)-thiazole + 4-amino-2-methyl-5-(diphosphooxymethyl)pyrimidine + H(+) = thiamine phosphate + diphosphate</text>
        <dbReference type="Rhea" id="RHEA:22328"/>
        <dbReference type="ChEBI" id="CHEBI:15378"/>
        <dbReference type="ChEBI" id="CHEBI:33019"/>
        <dbReference type="ChEBI" id="CHEBI:37575"/>
        <dbReference type="ChEBI" id="CHEBI:57841"/>
        <dbReference type="ChEBI" id="CHEBI:58296"/>
        <dbReference type="EC" id="2.5.1.3"/>
    </reaction>
</comment>
<sequence>MRGLYAITPDIEDTGQLYEMVQQALSGGVSWLQYRNKKADEQLLRAQILKIHPLCKQFHVPLIINDYVDLASQLAADGLHVGATDVPLVIARRSLDQKIIGVSCYNQLECAITAEQAGADYVAFGAFYPSITKTDAQRAPIHLLEAAKKVLHVPVVAIGGINLDNATSLIAHGCDAIAVSQALFSAQDIQATAQRFSALFH</sequence>
<dbReference type="InterPro" id="IPR036206">
    <property type="entry name" value="ThiamineP_synth_sf"/>
</dbReference>
<evidence type="ECO:0000256" key="8">
    <source>
        <dbReference type="ARBA" id="ARBA00047883"/>
    </source>
</evidence>
<dbReference type="NCBIfam" id="TIGR00693">
    <property type="entry name" value="thiE"/>
    <property type="match status" value="1"/>
</dbReference>
<comment type="function">
    <text evidence="9">Condenses 4-methyl-5-(beta-hydroxyethyl)thiazole monophosphate (THZ-P) and 2-methyl-4-amino-5-hydroxymethyl pyrimidine pyrophosphate (HMP-PP) to form thiamine monophosphate (TMP).</text>
</comment>
<evidence type="ECO:0000256" key="2">
    <source>
        <dbReference type="ARBA" id="ARBA00022679"/>
    </source>
</evidence>
<feature type="binding site" evidence="9">
    <location>
        <position position="65"/>
    </location>
    <ligand>
        <name>4-amino-2-methyl-5-(diphosphooxymethyl)pyrimidine</name>
        <dbReference type="ChEBI" id="CHEBI:57841"/>
    </ligand>
</feature>
<dbReference type="PANTHER" id="PTHR20857">
    <property type="entry name" value="THIAMINE-PHOSPHATE PYROPHOSPHORYLASE"/>
    <property type="match status" value="1"/>
</dbReference>
<dbReference type="GO" id="GO:0009229">
    <property type="term" value="P:thiamine diphosphate biosynthetic process"/>
    <property type="evidence" value="ECO:0007669"/>
    <property type="project" value="UniProtKB-UniRule"/>
</dbReference>
<keyword evidence="4 9" id="KW-0460">Magnesium</keyword>
<dbReference type="EC" id="2.5.1.3" evidence="9"/>
<dbReference type="UniPathway" id="UPA00060">
    <property type="reaction ID" value="UER00141"/>
</dbReference>
<feature type="binding site" evidence="9">
    <location>
        <position position="103"/>
    </location>
    <ligand>
        <name>4-amino-2-methyl-5-(diphosphooxymethyl)pyrimidine</name>
        <dbReference type="ChEBI" id="CHEBI:57841"/>
    </ligand>
</feature>
<dbReference type="InterPro" id="IPR022998">
    <property type="entry name" value="ThiamineP_synth_TenI"/>
</dbReference>
<evidence type="ECO:0000313" key="14">
    <source>
        <dbReference type="Proteomes" id="UP000316473"/>
    </source>
</evidence>
<protein>
    <recommendedName>
        <fullName evidence="9">Thiamine-phosphate synthase</fullName>
        <shortName evidence="9">TP synthase</shortName>
        <shortName evidence="9">TPS</shortName>
        <ecNumber evidence="9">2.5.1.3</ecNumber>
    </recommendedName>
    <alternativeName>
        <fullName evidence="9">Thiamine-phosphate pyrophosphorylase</fullName>
        <shortName evidence="9">TMP pyrophosphorylase</shortName>
        <shortName evidence="9">TMP-PPase</shortName>
    </alternativeName>
</protein>
<evidence type="ECO:0000256" key="1">
    <source>
        <dbReference type="ARBA" id="ARBA00005165"/>
    </source>
</evidence>
<dbReference type="CDD" id="cd00564">
    <property type="entry name" value="TMP_TenI"/>
    <property type="match status" value="1"/>
</dbReference>
<comment type="catalytic activity">
    <reaction evidence="8 9 10">
        <text>2-[(2R,5Z)-2-carboxy-4-methylthiazol-5(2H)-ylidene]ethyl phosphate + 4-amino-2-methyl-5-(diphosphooxymethyl)pyrimidine + 2 H(+) = thiamine phosphate + CO2 + diphosphate</text>
        <dbReference type="Rhea" id="RHEA:47844"/>
        <dbReference type="ChEBI" id="CHEBI:15378"/>
        <dbReference type="ChEBI" id="CHEBI:16526"/>
        <dbReference type="ChEBI" id="CHEBI:33019"/>
        <dbReference type="ChEBI" id="CHEBI:37575"/>
        <dbReference type="ChEBI" id="CHEBI:57841"/>
        <dbReference type="ChEBI" id="CHEBI:62899"/>
        <dbReference type="EC" id="2.5.1.3"/>
    </reaction>
</comment>
<organism evidence="13 14">
    <name type="scientific">Nitrosomonas stercoris</name>
    <dbReference type="NCBI Taxonomy" id="1444684"/>
    <lineage>
        <taxon>Bacteria</taxon>
        <taxon>Pseudomonadati</taxon>
        <taxon>Pseudomonadota</taxon>
        <taxon>Betaproteobacteria</taxon>
        <taxon>Nitrosomonadales</taxon>
        <taxon>Nitrosomonadaceae</taxon>
        <taxon>Nitrosomonas</taxon>
    </lineage>
</organism>
<accession>A0A4Y1YMC8</accession>
<evidence type="ECO:0000313" key="13">
    <source>
        <dbReference type="EMBL" id="BBL35266.1"/>
    </source>
</evidence>
<dbReference type="GO" id="GO:0000287">
    <property type="term" value="F:magnesium ion binding"/>
    <property type="evidence" value="ECO:0007669"/>
    <property type="project" value="UniProtKB-UniRule"/>
</dbReference>
<dbReference type="HAMAP" id="MF_00097">
    <property type="entry name" value="TMP_synthase"/>
    <property type="match status" value="1"/>
</dbReference>
<name>A0A4Y1YMC8_9PROT</name>
<dbReference type="Pfam" id="PF02581">
    <property type="entry name" value="TMP-TENI"/>
    <property type="match status" value="1"/>
</dbReference>
<dbReference type="GO" id="GO:0005737">
    <property type="term" value="C:cytoplasm"/>
    <property type="evidence" value="ECO:0007669"/>
    <property type="project" value="TreeGrafter"/>
</dbReference>
<feature type="binding site" evidence="9">
    <location>
        <position position="160"/>
    </location>
    <ligand>
        <name>2-[(2R,5Z)-2-carboxy-4-methylthiazol-5(2H)-ylidene]ethyl phosphate</name>
        <dbReference type="ChEBI" id="CHEBI:62899"/>
    </ligand>
</feature>
<evidence type="ECO:0000259" key="12">
    <source>
        <dbReference type="Pfam" id="PF02581"/>
    </source>
</evidence>
<gene>
    <name evidence="9" type="primary">thiE</name>
    <name evidence="13" type="ORF">Nstercoris_01528</name>
</gene>
<dbReference type="PANTHER" id="PTHR20857:SF15">
    <property type="entry name" value="THIAMINE-PHOSPHATE SYNTHASE"/>
    <property type="match status" value="1"/>
</dbReference>
<evidence type="ECO:0000256" key="5">
    <source>
        <dbReference type="ARBA" id="ARBA00022977"/>
    </source>
</evidence>
<keyword evidence="14" id="KW-1185">Reference proteome</keyword>
<evidence type="ECO:0000256" key="9">
    <source>
        <dbReference type="HAMAP-Rule" id="MF_00097"/>
    </source>
</evidence>
<dbReference type="SUPFAM" id="SSF51391">
    <property type="entry name" value="Thiamin phosphate synthase"/>
    <property type="match status" value="1"/>
</dbReference>
<comment type="pathway">
    <text evidence="1 9 11">Cofactor biosynthesis; thiamine diphosphate biosynthesis; thiamine phosphate from 4-amino-2-methyl-5-diphosphomethylpyrimidine and 4-methyl-5-(2-phosphoethyl)-thiazole: step 1/1.</text>
</comment>
<dbReference type="GO" id="GO:0009228">
    <property type="term" value="P:thiamine biosynthetic process"/>
    <property type="evidence" value="ECO:0007669"/>
    <property type="project" value="UniProtKB-KW"/>
</dbReference>